<feature type="region of interest" description="Disordered" evidence="1">
    <location>
        <begin position="41"/>
        <end position="96"/>
    </location>
</feature>
<gene>
    <name evidence="3" type="ORF">KDK_35690</name>
</gene>
<organism evidence="3 4">
    <name type="scientific">Dictyobacter kobayashii</name>
    <dbReference type="NCBI Taxonomy" id="2014872"/>
    <lineage>
        <taxon>Bacteria</taxon>
        <taxon>Bacillati</taxon>
        <taxon>Chloroflexota</taxon>
        <taxon>Ktedonobacteria</taxon>
        <taxon>Ktedonobacterales</taxon>
        <taxon>Dictyobacteraceae</taxon>
        <taxon>Dictyobacter</taxon>
    </lineage>
</organism>
<keyword evidence="4" id="KW-1185">Reference proteome</keyword>
<evidence type="ECO:0000313" key="4">
    <source>
        <dbReference type="Proteomes" id="UP000287188"/>
    </source>
</evidence>
<sequence>MSTRSKITLGVLLMTVIAFGIVAFWMVQSLHLFAAADTPMAPTNTNQVTPAAQATPATTGATPAQSAGSTVVNTPAGVPAVTATPPVITTTRKSHW</sequence>
<reference evidence="4" key="1">
    <citation type="submission" date="2018-12" db="EMBL/GenBank/DDBJ databases">
        <title>Tengunoibacter tsumagoiensis gen. nov., sp. nov., Dictyobacter kobayashii sp. nov., D. alpinus sp. nov., and D. joshuensis sp. nov. and description of Dictyobacteraceae fam. nov. within the order Ktedonobacterales isolated from Tengu-no-mugimeshi.</title>
        <authorList>
            <person name="Wang C.M."/>
            <person name="Zheng Y."/>
            <person name="Sakai Y."/>
            <person name="Toyoda A."/>
            <person name="Minakuchi Y."/>
            <person name="Abe K."/>
            <person name="Yokota A."/>
            <person name="Yabe S."/>
        </authorList>
    </citation>
    <scope>NUCLEOTIDE SEQUENCE [LARGE SCALE GENOMIC DNA]</scope>
    <source>
        <strain evidence="4">Uno11</strain>
    </source>
</reference>
<accession>A0A402AL38</accession>
<keyword evidence="2" id="KW-0812">Transmembrane</keyword>
<dbReference type="EMBL" id="BIFS01000001">
    <property type="protein sequence ID" value="GCE19769.1"/>
    <property type="molecule type" value="Genomic_DNA"/>
</dbReference>
<name>A0A402AL38_9CHLR</name>
<feature type="compositionally biased region" description="Low complexity" evidence="1">
    <location>
        <begin position="49"/>
        <end position="96"/>
    </location>
</feature>
<keyword evidence="2" id="KW-1133">Transmembrane helix</keyword>
<keyword evidence="2" id="KW-0472">Membrane</keyword>
<dbReference type="RefSeq" id="WP_126551587.1">
    <property type="nucleotide sequence ID" value="NZ_BIFS01000001.1"/>
</dbReference>
<evidence type="ECO:0000313" key="3">
    <source>
        <dbReference type="EMBL" id="GCE19769.1"/>
    </source>
</evidence>
<protein>
    <submittedName>
        <fullName evidence="3">Uncharacterized protein</fullName>
    </submittedName>
</protein>
<proteinExistence type="predicted"/>
<evidence type="ECO:0000256" key="2">
    <source>
        <dbReference type="SAM" id="Phobius"/>
    </source>
</evidence>
<dbReference type="Proteomes" id="UP000287188">
    <property type="component" value="Unassembled WGS sequence"/>
</dbReference>
<evidence type="ECO:0000256" key="1">
    <source>
        <dbReference type="SAM" id="MobiDB-lite"/>
    </source>
</evidence>
<feature type="transmembrane region" description="Helical" evidence="2">
    <location>
        <begin position="7"/>
        <end position="27"/>
    </location>
</feature>
<comment type="caution">
    <text evidence="3">The sequence shown here is derived from an EMBL/GenBank/DDBJ whole genome shotgun (WGS) entry which is preliminary data.</text>
</comment>
<dbReference type="AlphaFoldDB" id="A0A402AL38"/>